<evidence type="ECO:0000313" key="3">
    <source>
        <dbReference type="Proteomes" id="UP001500936"/>
    </source>
</evidence>
<organism evidence="2 3">
    <name type="scientific">Nibrella viscosa</name>
    <dbReference type="NCBI Taxonomy" id="1084524"/>
    <lineage>
        <taxon>Bacteria</taxon>
        <taxon>Pseudomonadati</taxon>
        <taxon>Bacteroidota</taxon>
        <taxon>Cytophagia</taxon>
        <taxon>Cytophagales</taxon>
        <taxon>Spirosomataceae</taxon>
        <taxon>Nibrella</taxon>
    </lineage>
</organism>
<dbReference type="Pfam" id="PF12099">
    <property type="entry name" value="DUF3575"/>
    <property type="match status" value="1"/>
</dbReference>
<evidence type="ECO:0000256" key="1">
    <source>
        <dbReference type="SAM" id="SignalP"/>
    </source>
</evidence>
<evidence type="ECO:0008006" key="4">
    <source>
        <dbReference type="Google" id="ProtNLM"/>
    </source>
</evidence>
<feature type="signal peptide" evidence="1">
    <location>
        <begin position="1"/>
        <end position="33"/>
    </location>
</feature>
<sequence>MFMKQRICFGLHPLSLPRLAVIAFCLWTGHTHAQLGNRTVVKFNLSGIIIKSYTAQYERVLAPNSTITVSASYSPNAPLPFKQALLDQYGDNQDARRAIETTLFTKRIATLEYRFYPAGHAPHGWYIAPFVRYANMDVSNDYTYRSQDGRLHQAHLEAGFNAGGAGVLLGYQFLLGKRLGLDLWLLGPFYGTNVKAVFNGTDPYWQTLTNSDITRMKSDIDNTKLPLYSVQSSFKLPLITANLDGPYYGVRAFGLALAYSF</sequence>
<gene>
    <name evidence="2" type="ORF">GCM10023187_47670</name>
</gene>
<keyword evidence="1" id="KW-0732">Signal</keyword>
<dbReference type="InterPro" id="IPR021958">
    <property type="entry name" value="DUF3575"/>
</dbReference>
<comment type="caution">
    <text evidence="2">The sequence shown here is derived from an EMBL/GenBank/DDBJ whole genome shotgun (WGS) entry which is preliminary data.</text>
</comment>
<evidence type="ECO:0000313" key="2">
    <source>
        <dbReference type="EMBL" id="GAA4416332.1"/>
    </source>
</evidence>
<dbReference type="EMBL" id="BAABHB010000014">
    <property type="protein sequence ID" value="GAA4416332.1"/>
    <property type="molecule type" value="Genomic_DNA"/>
</dbReference>
<accession>A0ABP8KV41</accession>
<protein>
    <recommendedName>
        <fullName evidence="4">DUF3575 domain-containing protein</fullName>
    </recommendedName>
</protein>
<feature type="chain" id="PRO_5046574446" description="DUF3575 domain-containing protein" evidence="1">
    <location>
        <begin position="34"/>
        <end position="261"/>
    </location>
</feature>
<reference evidence="3" key="1">
    <citation type="journal article" date="2019" name="Int. J. Syst. Evol. Microbiol.">
        <title>The Global Catalogue of Microorganisms (GCM) 10K type strain sequencing project: providing services to taxonomists for standard genome sequencing and annotation.</title>
        <authorList>
            <consortium name="The Broad Institute Genomics Platform"/>
            <consortium name="The Broad Institute Genome Sequencing Center for Infectious Disease"/>
            <person name="Wu L."/>
            <person name="Ma J."/>
        </authorList>
    </citation>
    <scope>NUCLEOTIDE SEQUENCE [LARGE SCALE GENOMIC DNA]</scope>
    <source>
        <strain evidence="3">JCM 17925</strain>
    </source>
</reference>
<keyword evidence="3" id="KW-1185">Reference proteome</keyword>
<dbReference type="Proteomes" id="UP001500936">
    <property type="component" value="Unassembled WGS sequence"/>
</dbReference>
<name>A0ABP8KV41_9BACT</name>
<proteinExistence type="predicted"/>